<dbReference type="EMBL" id="KQ965873">
    <property type="protein sequence ID" value="KXS09264.1"/>
    <property type="molecule type" value="Genomic_DNA"/>
</dbReference>
<evidence type="ECO:0000313" key="3">
    <source>
        <dbReference type="Proteomes" id="UP000070544"/>
    </source>
</evidence>
<evidence type="ECO:0000313" key="2">
    <source>
        <dbReference type="EMBL" id="KXS09264.1"/>
    </source>
</evidence>
<sequence>MSGEYYAGGGTHFADVFFGLLQATDGAGSQRSTAGPLGVVTDVSYDASASNAAGDGERPACPQRRHRRNGRKARTANKKQTQPANESPSQDAPTQPTNRGSGPMVEPPNPGSYYYMICHPALDAVILYWTVETAETRAPYKALADLDDKSYELEAGKRFDVPPRLLLLPPAPSNLINEPF</sequence>
<accession>A0A138ZXP9</accession>
<dbReference type="Proteomes" id="UP000070544">
    <property type="component" value="Unassembled WGS sequence"/>
</dbReference>
<dbReference type="AlphaFoldDB" id="A0A138ZXP9"/>
<feature type="compositionally biased region" description="Basic residues" evidence="1">
    <location>
        <begin position="63"/>
        <end position="77"/>
    </location>
</feature>
<keyword evidence="3" id="KW-1185">Reference proteome</keyword>
<gene>
    <name evidence="2" type="ORF">M427DRAFT_39192</name>
</gene>
<protein>
    <submittedName>
        <fullName evidence="2">Uncharacterized protein</fullName>
    </submittedName>
</protein>
<organism evidence="2 3">
    <name type="scientific">Gonapodya prolifera (strain JEL478)</name>
    <name type="common">Monoblepharis prolifera</name>
    <dbReference type="NCBI Taxonomy" id="1344416"/>
    <lineage>
        <taxon>Eukaryota</taxon>
        <taxon>Fungi</taxon>
        <taxon>Fungi incertae sedis</taxon>
        <taxon>Chytridiomycota</taxon>
        <taxon>Chytridiomycota incertae sedis</taxon>
        <taxon>Monoblepharidomycetes</taxon>
        <taxon>Monoblepharidales</taxon>
        <taxon>Gonapodyaceae</taxon>
        <taxon>Gonapodya</taxon>
    </lineage>
</organism>
<reference evidence="2 3" key="1">
    <citation type="journal article" date="2015" name="Genome Biol. Evol.">
        <title>Phylogenomic analyses indicate that early fungi evolved digesting cell walls of algal ancestors of land plants.</title>
        <authorList>
            <person name="Chang Y."/>
            <person name="Wang S."/>
            <person name="Sekimoto S."/>
            <person name="Aerts A.L."/>
            <person name="Choi C."/>
            <person name="Clum A."/>
            <person name="LaButti K.M."/>
            <person name="Lindquist E.A."/>
            <person name="Yee Ngan C."/>
            <person name="Ohm R.A."/>
            <person name="Salamov A.A."/>
            <person name="Grigoriev I.V."/>
            <person name="Spatafora J.W."/>
            <person name="Berbee M.L."/>
        </authorList>
    </citation>
    <scope>NUCLEOTIDE SEQUENCE [LARGE SCALE GENOMIC DNA]</scope>
    <source>
        <strain evidence="2 3">JEL478</strain>
    </source>
</reference>
<name>A0A138ZXP9_GONPJ</name>
<evidence type="ECO:0000256" key="1">
    <source>
        <dbReference type="SAM" id="MobiDB-lite"/>
    </source>
</evidence>
<feature type="region of interest" description="Disordered" evidence="1">
    <location>
        <begin position="49"/>
        <end position="106"/>
    </location>
</feature>
<proteinExistence type="predicted"/>
<feature type="compositionally biased region" description="Polar residues" evidence="1">
    <location>
        <begin position="78"/>
        <end position="100"/>
    </location>
</feature>